<evidence type="ECO:0000313" key="3">
    <source>
        <dbReference type="Proteomes" id="UP000257109"/>
    </source>
</evidence>
<reference evidence="2" key="1">
    <citation type="submission" date="2018-05" db="EMBL/GenBank/DDBJ databases">
        <title>Draft genome of Mucuna pruriens seed.</title>
        <authorList>
            <person name="Nnadi N.E."/>
            <person name="Vos R."/>
            <person name="Hasami M.H."/>
            <person name="Devisetty U.K."/>
            <person name="Aguiy J.C."/>
        </authorList>
    </citation>
    <scope>NUCLEOTIDE SEQUENCE [LARGE SCALE GENOMIC DNA]</scope>
    <source>
        <strain evidence="2">JCA_2017</strain>
    </source>
</reference>
<feature type="transmembrane region" description="Helical" evidence="1">
    <location>
        <begin position="154"/>
        <end position="180"/>
    </location>
</feature>
<organism evidence="2 3">
    <name type="scientific">Mucuna pruriens</name>
    <name type="common">Velvet bean</name>
    <name type="synonym">Dolichos pruriens</name>
    <dbReference type="NCBI Taxonomy" id="157652"/>
    <lineage>
        <taxon>Eukaryota</taxon>
        <taxon>Viridiplantae</taxon>
        <taxon>Streptophyta</taxon>
        <taxon>Embryophyta</taxon>
        <taxon>Tracheophyta</taxon>
        <taxon>Spermatophyta</taxon>
        <taxon>Magnoliopsida</taxon>
        <taxon>eudicotyledons</taxon>
        <taxon>Gunneridae</taxon>
        <taxon>Pentapetalae</taxon>
        <taxon>rosids</taxon>
        <taxon>fabids</taxon>
        <taxon>Fabales</taxon>
        <taxon>Fabaceae</taxon>
        <taxon>Papilionoideae</taxon>
        <taxon>50 kb inversion clade</taxon>
        <taxon>NPAAA clade</taxon>
        <taxon>indigoferoid/millettioid clade</taxon>
        <taxon>Phaseoleae</taxon>
        <taxon>Mucuna</taxon>
    </lineage>
</organism>
<dbReference type="AlphaFoldDB" id="A0A371IHG2"/>
<sequence length="208" mass="23357">MMNIHWRPRDRTRRKPNLMWLPLHILLAPLTLESLLDRLHLLPHRLFLLQFHVFHGLLPHLCICSVDLQGTLLVSFFASICILLRSSPSLLSTKYSISLLSLLTIASLTYSNSCIVSFDKSLFSFFASIYIFLDSSPSLVSIKYSISLSFLLTISSLTSSLSCIVSFAKSFFASICILLGSSLSPFFTKFSISLFFLLTITSLTSSPF</sequence>
<keyword evidence="1" id="KW-0812">Transmembrane</keyword>
<dbReference type="EMBL" id="QJKJ01000069">
    <property type="protein sequence ID" value="RDY14470.1"/>
    <property type="molecule type" value="Genomic_DNA"/>
</dbReference>
<accession>A0A371IHG2</accession>
<feature type="transmembrane region" description="Helical" evidence="1">
    <location>
        <begin position="57"/>
        <end position="84"/>
    </location>
</feature>
<feature type="transmembrane region" description="Helical" evidence="1">
    <location>
        <begin position="186"/>
        <end position="204"/>
    </location>
</feature>
<feature type="transmembrane region" description="Helical" evidence="1">
    <location>
        <begin position="96"/>
        <end position="118"/>
    </location>
</feature>
<protein>
    <submittedName>
        <fullName evidence="2">Uncharacterized protein</fullName>
    </submittedName>
</protein>
<keyword evidence="3" id="KW-1185">Reference proteome</keyword>
<evidence type="ECO:0000256" key="1">
    <source>
        <dbReference type="SAM" id="Phobius"/>
    </source>
</evidence>
<proteinExistence type="predicted"/>
<gene>
    <name evidence="2" type="ORF">CR513_00459</name>
</gene>
<dbReference type="Proteomes" id="UP000257109">
    <property type="component" value="Unassembled WGS sequence"/>
</dbReference>
<feature type="non-terminal residue" evidence="2">
    <location>
        <position position="1"/>
    </location>
</feature>
<keyword evidence="1" id="KW-0472">Membrane</keyword>
<comment type="caution">
    <text evidence="2">The sequence shown here is derived from an EMBL/GenBank/DDBJ whole genome shotgun (WGS) entry which is preliminary data.</text>
</comment>
<evidence type="ECO:0000313" key="2">
    <source>
        <dbReference type="EMBL" id="RDY14470.1"/>
    </source>
</evidence>
<keyword evidence="1" id="KW-1133">Transmembrane helix</keyword>
<name>A0A371IHG2_MUCPR</name>